<evidence type="ECO:0000256" key="2">
    <source>
        <dbReference type="ARBA" id="ARBA00022801"/>
    </source>
</evidence>
<keyword evidence="2 5" id="KW-0378">Hydrolase</keyword>
<dbReference type="PRINTS" id="PR00793">
    <property type="entry name" value="PROAMNOPTASE"/>
</dbReference>
<dbReference type="SUPFAM" id="SSF53474">
    <property type="entry name" value="alpha/beta-Hydrolases"/>
    <property type="match status" value="1"/>
</dbReference>
<organism evidence="5 6">
    <name type="scientific">Luteimonas endophytica</name>
    <dbReference type="NCBI Taxonomy" id="3042023"/>
    <lineage>
        <taxon>Bacteria</taxon>
        <taxon>Pseudomonadati</taxon>
        <taxon>Pseudomonadota</taxon>
        <taxon>Gammaproteobacteria</taxon>
        <taxon>Lysobacterales</taxon>
        <taxon>Lysobacteraceae</taxon>
        <taxon>Luteimonas</taxon>
    </lineage>
</organism>
<evidence type="ECO:0000256" key="1">
    <source>
        <dbReference type="ARBA" id="ARBA00010088"/>
    </source>
</evidence>
<dbReference type="InterPro" id="IPR002410">
    <property type="entry name" value="Peptidase_S33"/>
</dbReference>
<proteinExistence type="inferred from homology"/>
<dbReference type="InterPro" id="IPR050266">
    <property type="entry name" value="AB_hydrolase_sf"/>
</dbReference>
<keyword evidence="3" id="KW-0732">Signal</keyword>
<dbReference type="RefSeq" id="WP_280573538.1">
    <property type="nucleotide sequence ID" value="NZ_JARXRM010000025.1"/>
</dbReference>
<dbReference type="EMBL" id="JARXRM010000025">
    <property type="protein sequence ID" value="MDH5822598.1"/>
    <property type="molecule type" value="Genomic_DNA"/>
</dbReference>
<accession>A0ABT6J8U4</accession>
<evidence type="ECO:0000313" key="6">
    <source>
        <dbReference type="Proteomes" id="UP001156940"/>
    </source>
</evidence>
<comment type="caution">
    <text evidence="5">The sequence shown here is derived from an EMBL/GenBank/DDBJ whole genome shotgun (WGS) entry which is preliminary data.</text>
</comment>
<keyword evidence="6" id="KW-1185">Reference proteome</keyword>
<feature type="domain" description="AB hydrolase-1" evidence="4">
    <location>
        <begin position="94"/>
        <end position="460"/>
    </location>
</feature>
<dbReference type="GO" id="GO:0016787">
    <property type="term" value="F:hydrolase activity"/>
    <property type="evidence" value="ECO:0007669"/>
    <property type="project" value="UniProtKB-KW"/>
</dbReference>
<feature type="chain" id="PRO_5045289448" evidence="3">
    <location>
        <begin position="28"/>
        <end position="505"/>
    </location>
</feature>
<dbReference type="PROSITE" id="PS51257">
    <property type="entry name" value="PROKAR_LIPOPROTEIN"/>
    <property type="match status" value="1"/>
</dbReference>
<dbReference type="PANTHER" id="PTHR43798">
    <property type="entry name" value="MONOACYLGLYCEROL LIPASE"/>
    <property type="match status" value="1"/>
</dbReference>
<dbReference type="InterPro" id="IPR029058">
    <property type="entry name" value="AB_hydrolase_fold"/>
</dbReference>
<comment type="similarity">
    <text evidence="1">Belongs to the peptidase S33 family.</text>
</comment>
<evidence type="ECO:0000259" key="4">
    <source>
        <dbReference type="Pfam" id="PF00561"/>
    </source>
</evidence>
<dbReference type="Gene3D" id="3.40.50.1820">
    <property type="entry name" value="alpha/beta hydrolase"/>
    <property type="match status" value="1"/>
</dbReference>
<name>A0ABT6J8U4_9GAMM</name>
<sequence>MKARLIPPMLLAAALLAGCEAGVPAGAAGEIAGARRFGELTLRPCTAGSDGSRVEAFCGTLEVPENRSEPEGRQIALNIAVLAASGRGGAEEDPVFFLAGGPGQAATELAPHIAHALREVRKRRDIVLVDQRGTGASNPFGCRDGAGRQMAVDAFAAPDAATLAAYARRCAAELEGRVDARFYTTAEAVEDLDAVRAALAAERINLVGGSYGTRVAQQYAARHPDRVRSIVLDGVVPNDLVIGGEFADTFEQALRLQSRQCERLPACRERFSPDLRAQLRAVMANLEDAPVEVQYRHPATGESREDTVTADTVTSLAFVFSYAPQTAALLPLVIDEAANGRYAPLMALTQLMGEQVGGQINRGMQWSVLCAEDADRYRGADRDPGATLLGPEVAEMFFAPCAVWPRGERSEGFTEPLRSELPALLLSGELDPVTPPAYAERVLETLPNARHLVLRGQGHGTLALGCMPKLLAQFVESTDAAALDATCLDSMTYVPPFTSFNGWDP</sequence>
<evidence type="ECO:0000313" key="5">
    <source>
        <dbReference type="EMBL" id="MDH5822598.1"/>
    </source>
</evidence>
<dbReference type="PANTHER" id="PTHR43798:SF27">
    <property type="entry name" value="HYDROLASE ALPHA_BETA HYDROLASE FOLD FAMILY"/>
    <property type="match status" value="1"/>
</dbReference>
<dbReference type="Proteomes" id="UP001156940">
    <property type="component" value="Unassembled WGS sequence"/>
</dbReference>
<protein>
    <submittedName>
        <fullName evidence="5">Alpha/beta hydrolase</fullName>
    </submittedName>
</protein>
<feature type="signal peptide" evidence="3">
    <location>
        <begin position="1"/>
        <end position="27"/>
    </location>
</feature>
<evidence type="ECO:0000256" key="3">
    <source>
        <dbReference type="SAM" id="SignalP"/>
    </source>
</evidence>
<gene>
    <name evidence="5" type="ORF">QFW77_06280</name>
</gene>
<dbReference type="Pfam" id="PF00561">
    <property type="entry name" value="Abhydrolase_1"/>
    <property type="match status" value="1"/>
</dbReference>
<reference evidence="5 6" key="1">
    <citation type="submission" date="2023-04" db="EMBL/GenBank/DDBJ databases">
        <title>Luteimonas endophyticus RD2P54.</title>
        <authorList>
            <person name="Sun J.-Q."/>
        </authorList>
    </citation>
    <scope>NUCLEOTIDE SEQUENCE [LARGE SCALE GENOMIC DNA]</scope>
    <source>
        <strain evidence="5 6">RD2P54</strain>
    </source>
</reference>
<dbReference type="InterPro" id="IPR000073">
    <property type="entry name" value="AB_hydrolase_1"/>
</dbReference>